<proteinExistence type="predicted"/>
<evidence type="ECO:0000313" key="2">
    <source>
        <dbReference type="Proteomes" id="UP000306319"/>
    </source>
</evidence>
<gene>
    <name evidence="1" type="ORF">E5331_16530</name>
</gene>
<accession>A0AC61RCD1</accession>
<sequence>MMKTRDKFIEVARQLFARKGVENTTMNDIASASDKGRRTIYTYFKSKRDIFNAVIESETDQLLNRLRLIVARQCTPEEKLMEYVDCRFEAMREIVSRNGSLRAGFFRDVRKVDRARKIITRKETAMLRGILQEGVEQGVFAISNLNQASVIITQTIHGLDVPYIRDNLSDEGIDKGMLKSYVSDIILNGIKKR</sequence>
<comment type="caution">
    <text evidence="1">The sequence shown here is derived from an EMBL/GenBank/DDBJ whole genome shotgun (WGS) entry which is preliminary data.</text>
</comment>
<evidence type="ECO:0000313" key="1">
    <source>
        <dbReference type="EMBL" id="TGY77018.1"/>
    </source>
</evidence>
<reference evidence="1" key="1">
    <citation type="submission" date="2019-04" db="EMBL/GenBank/DDBJ databases">
        <title>Microbes associate with the intestines of laboratory mice.</title>
        <authorList>
            <person name="Navarre W."/>
            <person name="Wong E."/>
            <person name="Huang K."/>
            <person name="Tropini C."/>
            <person name="Ng K."/>
            <person name="Yu B."/>
        </authorList>
    </citation>
    <scope>NUCLEOTIDE SEQUENCE</scope>
    <source>
        <strain evidence="1">NM04_E33</strain>
    </source>
</reference>
<keyword evidence="2" id="KW-1185">Reference proteome</keyword>
<organism evidence="1 2">
    <name type="scientific">Lepagella muris</name>
    <dbReference type="NCBI Taxonomy" id="3032870"/>
    <lineage>
        <taxon>Bacteria</taxon>
        <taxon>Pseudomonadati</taxon>
        <taxon>Bacteroidota</taxon>
        <taxon>Bacteroidia</taxon>
        <taxon>Bacteroidales</taxon>
        <taxon>Muribaculaceae</taxon>
        <taxon>Lepagella</taxon>
    </lineage>
</organism>
<dbReference type="EMBL" id="SRYB01000032">
    <property type="protein sequence ID" value="TGY77018.1"/>
    <property type="molecule type" value="Genomic_DNA"/>
</dbReference>
<protein>
    <submittedName>
        <fullName evidence="1">TetR family transcriptional regulator</fullName>
    </submittedName>
</protein>
<dbReference type="Proteomes" id="UP000306319">
    <property type="component" value="Unassembled WGS sequence"/>
</dbReference>
<name>A0AC61RCD1_9BACT</name>